<organism evidence="11 12">
    <name type="scientific">Bdellovibrio bacteriovorus str. Tiberius</name>
    <dbReference type="NCBI Taxonomy" id="1069642"/>
    <lineage>
        <taxon>Bacteria</taxon>
        <taxon>Pseudomonadati</taxon>
        <taxon>Bdellovibrionota</taxon>
        <taxon>Bdellovibrionia</taxon>
        <taxon>Bdellovibrionales</taxon>
        <taxon>Pseudobdellovibrionaceae</taxon>
        <taxon>Bdellovibrio</taxon>
    </lineage>
</organism>
<evidence type="ECO:0000256" key="1">
    <source>
        <dbReference type="ARBA" id="ARBA00001974"/>
    </source>
</evidence>
<dbReference type="PANTHER" id="PTHR10742:SF410">
    <property type="entry name" value="LYSINE-SPECIFIC HISTONE DEMETHYLASE 2"/>
    <property type="match status" value="1"/>
</dbReference>
<dbReference type="STRING" id="1069642.Bdt_1878"/>
<dbReference type="EMBL" id="CP002930">
    <property type="protein sequence ID" value="AFY01565.1"/>
    <property type="molecule type" value="Genomic_DNA"/>
</dbReference>
<dbReference type="Gene3D" id="3.50.50.60">
    <property type="entry name" value="FAD/NAD(P)-binding domain"/>
    <property type="match status" value="1"/>
</dbReference>
<dbReference type="Proteomes" id="UP000010074">
    <property type="component" value="Chromosome"/>
</dbReference>
<feature type="domain" description="Amine oxidase" evidence="10">
    <location>
        <begin position="29"/>
        <end position="440"/>
    </location>
</feature>
<dbReference type="PRINTS" id="PR00757">
    <property type="entry name" value="AMINEOXDASEF"/>
</dbReference>
<dbReference type="PROSITE" id="PS51257">
    <property type="entry name" value="PROKAR_LIPOPROTEIN"/>
    <property type="match status" value="1"/>
</dbReference>
<sequence>MNFSTKKEKLIPGGSMKQPKVIIVGAGAAGLSCARELRQQNIPFVILEARDRVGGRAWSHPSASPLIEYGAEFIHGAHKEIFDLLTPQGGSFIEVTDHRHQIHKKRILEKPRFWEEMDKVSSHLRKERKRDRTGQEFINSHTFESPFQKQNFISYVEGFLAADLNFVGEKYLAESEQVDEPQLKEKTEFRPQQGYSFIIENLKKQAVQESSSLLLGRVVQKLCHTPESIEIHGYHRLSKRRFKLQAPIVVITLPLGVVKKLVVDPPLPSLQKALDVLHCGHIQRITFEFKTRFWENLTDRGAGFLHADPRIDFPTWWTQLPVHNNLLVAWQGGPRAYEMSFWKESGRVAAALKSLAFITRRTSTFINAQYSRHFTHNWSADPFSLGAYSYIGLQKENTPHSLHLPFAQKIIIAGEATARPADQGTVHGALQSGQRAARQAIELLSVPVRVMPTAPGRRITGREGIL</sequence>
<feature type="binding site" evidence="9">
    <location>
        <position position="219"/>
    </location>
    <ligand>
        <name>FAD</name>
        <dbReference type="ChEBI" id="CHEBI:57692"/>
    </ligand>
</feature>
<dbReference type="HOGENOM" id="CLU_004498_10_2_7"/>
<dbReference type="Pfam" id="PF01593">
    <property type="entry name" value="Amino_oxidase"/>
    <property type="match status" value="1"/>
</dbReference>
<comment type="similarity">
    <text evidence="3">Belongs to the tryptophan 2-monooxygenase family.</text>
</comment>
<dbReference type="InterPro" id="IPR036188">
    <property type="entry name" value="FAD/NAD-bd_sf"/>
</dbReference>
<proteinExistence type="inferred from homology"/>
<protein>
    <recommendedName>
        <fullName evidence="5">Tryptophan 2-monooxygenase</fullName>
        <ecNumber evidence="4">1.13.12.3</ecNumber>
    </recommendedName>
</protein>
<evidence type="ECO:0000256" key="5">
    <source>
        <dbReference type="ARBA" id="ARBA00017871"/>
    </source>
</evidence>
<keyword evidence="7" id="KW-0073">Auxin biosynthesis</keyword>
<gene>
    <name evidence="11" type="ORF">Bdt_1878</name>
</gene>
<dbReference type="KEGG" id="bbat:Bdt_1878"/>
<evidence type="ECO:0000313" key="11">
    <source>
        <dbReference type="EMBL" id="AFY01565.1"/>
    </source>
</evidence>
<dbReference type="EC" id="1.13.12.3" evidence="4"/>
<dbReference type="GO" id="GO:0009851">
    <property type="term" value="P:auxin biosynthetic process"/>
    <property type="evidence" value="ECO:0007669"/>
    <property type="project" value="UniProtKB-KW"/>
</dbReference>
<keyword evidence="6" id="KW-0560">Oxidoreductase</keyword>
<dbReference type="GO" id="GO:0050361">
    <property type="term" value="F:tryptophan 2-monooxygenase activity"/>
    <property type="evidence" value="ECO:0007669"/>
    <property type="project" value="UniProtKB-EC"/>
</dbReference>
<name>K7YXX5_BDEBC</name>
<evidence type="ECO:0000259" key="10">
    <source>
        <dbReference type="Pfam" id="PF01593"/>
    </source>
</evidence>
<feature type="binding site" evidence="9">
    <location>
        <begin position="48"/>
        <end position="49"/>
    </location>
    <ligand>
        <name>FAD</name>
        <dbReference type="ChEBI" id="CHEBI:57692"/>
    </ligand>
</feature>
<evidence type="ECO:0000256" key="4">
    <source>
        <dbReference type="ARBA" id="ARBA00012535"/>
    </source>
</evidence>
<comment type="cofactor">
    <cofactor evidence="1">
        <name>FAD</name>
        <dbReference type="ChEBI" id="CHEBI:57692"/>
    </cofactor>
</comment>
<comment type="catalytic activity">
    <reaction evidence="8">
        <text>L-tryptophan + O2 = indole-3-acetamide + CO2 + H2O</text>
        <dbReference type="Rhea" id="RHEA:16165"/>
        <dbReference type="ChEBI" id="CHEBI:15377"/>
        <dbReference type="ChEBI" id="CHEBI:15379"/>
        <dbReference type="ChEBI" id="CHEBI:16031"/>
        <dbReference type="ChEBI" id="CHEBI:16526"/>
        <dbReference type="ChEBI" id="CHEBI:57912"/>
        <dbReference type="EC" id="1.13.12.3"/>
    </reaction>
</comment>
<evidence type="ECO:0000256" key="3">
    <source>
        <dbReference type="ARBA" id="ARBA00005833"/>
    </source>
</evidence>
<comment type="pathway">
    <text evidence="2">Plant hormone metabolism; auxin biosynthesis.</text>
</comment>
<evidence type="ECO:0000256" key="7">
    <source>
        <dbReference type="ARBA" id="ARBA00023070"/>
    </source>
</evidence>
<evidence type="ECO:0000256" key="9">
    <source>
        <dbReference type="PIRSR" id="PIRSR601613-1"/>
    </source>
</evidence>
<evidence type="ECO:0000313" key="12">
    <source>
        <dbReference type="Proteomes" id="UP000010074"/>
    </source>
</evidence>
<dbReference type="InterPro" id="IPR001613">
    <property type="entry name" value="Flavin_amine_oxidase"/>
</dbReference>
<evidence type="ECO:0000256" key="2">
    <source>
        <dbReference type="ARBA" id="ARBA00004814"/>
    </source>
</evidence>
<evidence type="ECO:0000256" key="8">
    <source>
        <dbReference type="ARBA" id="ARBA00047321"/>
    </source>
</evidence>
<dbReference type="InterPro" id="IPR050281">
    <property type="entry name" value="Flavin_monoamine_oxidase"/>
</dbReference>
<accession>K7YXX5</accession>
<dbReference type="InterPro" id="IPR002937">
    <property type="entry name" value="Amino_oxidase"/>
</dbReference>
<dbReference type="AlphaFoldDB" id="K7YXX5"/>
<dbReference type="PATRIC" id="fig|1069642.3.peg.1852"/>
<evidence type="ECO:0000256" key="6">
    <source>
        <dbReference type="ARBA" id="ARBA00023002"/>
    </source>
</evidence>
<dbReference type="SUPFAM" id="SSF54373">
    <property type="entry name" value="FAD-linked reductases, C-terminal domain"/>
    <property type="match status" value="1"/>
</dbReference>
<dbReference type="PANTHER" id="PTHR10742">
    <property type="entry name" value="FLAVIN MONOAMINE OXIDASE"/>
    <property type="match status" value="1"/>
</dbReference>
<reference evidence="11 12" key="1">
    <citation type="journal article" date="2012" name="BMC Genomics">
        <title>Genome analysis of a simultaneously predatory and prey-independent, novel Bdellovibrio bacteriovorus from the River Tiber, supports in silico predictions of both ancient and recent lateral gene transfer from diverse bacteria.</title>
        <authorList>
            <person name="Hobley L."/>
            <person name="Lerner T.R."/>
            <person name="Williams L.E."/>
            <person name="Lambert C."/>
            <person name="Till R."/>
            <person name="Milner D.S."/>
            <person name="Basford S.M."/>
            <person name="Capeness M.J."/>
            <person name="Fenton A.K."/>
            <person name="Atterbury R.J."/>
            <person name="Harris M.A."/>
            <person name="Sockett R.E."/>
        </authorList>
    </citation>
    <scope>NUCLEOTIDE SEQUENCE [LARGE SCALE GENOMIC DNA]</scope>
    <source>
        <strain evidence="11 12">Tiberius</strain>
    </source>
</reference>
<dbReference type="SUPFAM" id="SSF51905">
    <property type="entry name" value="FAD/NAD(P)-binding domain"/>
    <property type="match status" value="1"/>
</dbReference>